<gene>
    <name evidence="3" type="ORF">JS756_12100</name>
</gene>
<sequence>MRGVGTAAVAIVALTVLAGCGGTGGGSGAPGTPSPEVTASASPAASRATVPGNAAVRRDIRAALAAGGITGVRFPAVRPELLRAHPCQVVAQVDTHVLPDRKAVAQAVAVLEQRGWEADGPFDGEDGLGYGYSLSKEHWILSLAAASLTEEQLAAMLSADRKQSARKFTGLLLYGGTMACDTATPSP</sequence>
<organism evidence="3 4">
    <name type="scientific">Streptomyces actuosus</name>
    <dbReference type="NCBI Taxonomy" id="1885"/>
    <lineage>
        <taxon>Bacteria</taxon>
        <taxon>Bacillati</taxon>
        <taxon>Actinomycetota</taxon>
        <taxon>Actinomycetes</taxon>
        <taxon>Kitasatosporales</taxon>
        <taxon>Streptomycetaceae</taxon>
        <taxon>Streptomyces</taxon>
    </lineage>
</organism>
<proteinExistence type="predicted"/>
<evidence type="ECO:0008006" key="5">
    <source>
        <dbReference type="Google" id="ProtNLM"/>
    </source>
</evidence>
<dbReference type="Proteomes" id="UP000788262">
    <property type="component" value="Unassembled WGS sequence"/>
</dbReference>
<reference evidence="3 4" key="1">
    <citation type="submission" date="2021-02" db="EMBL/GenBank/DDBJ databases">
        <title>Whole genome sequencing of Streptomyces actuosus VRA1.</title>
        <authorList>
            <person name="Sen G."/>
            <person name="Sen A."/>
        </authorList>
    </citation>
    <scope>NUCLEOTIDE SEQUENCE [LARGE SCALE GENOMIC DNA]</scope>
    <source>
        <strain evidence="3 4">VRA1</strain>
    </source>
</reference>
<name>A0ABS2VP55_STRAS</name>
<evidence type="ECO:0000313" key="3">
    <source>
        <dbReference type="EMBL" id="MBN0044840.1"/>
    </source>
</evidence>
<comment type="caution">
    <text evidence="3">The sequence shown here is derived from an EMBL/GenBank/DDBJ whole genome shotgun (WGS) entry which is preliminary data.</text>
</comment>
<dbReference type="EMBL" id="JAFFZS010000007">
    <property type="protein sequence ID" value="MBN0044840.1"/>
    <property type="molecule type" value="Genomic_DNA"/>
</dbReference>
<keyword evidence="4" id="KW-1185">Reference proteome</keyword>
<protein>
    <recommendedName>
        <fullName evidence="5">DUF3558 domain-containing protein</fullName>
    </recommendedName>
</protein>
<dbReference type="PROSITE" id="PS51257">
    <property type="entry name" value="PROKAR_LIPOPROTEIN"/>
    <property type="match status" value="1"/>
</dbReference>
<evidence type="ECO:0000256" key="1">
    <source>
        <dbReference type="SAM" id="MobiDB-lite"/>
    </source>
</evidence>
<evidence type="ECO:0000313" key="4">
    <source>
        <dbReference type="Proteomes" id="UP000788262"/>
    </source>
</evidence>
<accession>A0ABS2VP55</accession>
<feature type="region of interest" description="Disordered" evidence="1">
    <location>
        <begin position="24"/>
        <end position="50"/>
    </location>
</feature>
<evidence type="ECO:0000256" key="2">
    <source>
        <dbReference type="SAM" id="SignalP"/>
    </source>
</evidence>
<feature type="chain" id="PRO_5045127893" description="DUF3558 domain-containing protein" evidence="2">
    <location>
        <begin position="19"/>
        <end position="187"/>
    </location>
</feature>
<keyword evidence="2" id="KW-0732">Signal</keyword>
<dbReference type="RefSeq" id="WP_205383052.1">
    <property type="nucleotide sequence ID" value="NZ_JAFFZS010000007.1"/>
</dbReference>
<feature type="signal peptide" evidence="2">
    <location>
        <begin position="1"/>
        <end position="18"/>
    </location>
</feature>
<feature type="compositionally biased region" description="Low complexity" evidence="1">
    <location>
        <begin position="39"/>
        <end position="48"/>
    </location>
</feature>